<gene>
    <name evidence="1" type="ORF">OWV82_003748</name>
</gene>
<protein>
    <submittedName>
        <fullName evidence="1">Poly [ADP-ribose] polymerase</fullName>
    </submittedName>
</protein>
<evidence type="ECO:0000313" key="2">
    <source>
        <dbReference type="Proteomes" id="UP001164539"/>
    </source>
</evidence>
<comment type="caution">
    <text evidence="1">The sequence shown here is derived from an EMBL/GenBank/DDBJ whole genome shotgun (WGS) entry which is preliminary data.</text>
</comment>
<evidence type="ECO:0000313" key="1">
    <source>
        <dbReference type="EMBL" id="KAJ4724803.1"/>
    </source>
</evidence>
<organism evidence="1 2">
    <name type="scientific">Melia azedarach</name>
    <name type="common">Chinaberry tree</name>
    <dbReference type="NCBI Taxonomy" id="155640"/>
    <lineage>
        <taxon>Eukaryota</taxon>
        <taxon>Viridiplantae</taxon>
        <taxon>Streptophyta</taxon>
        <taxon>Embryophyta</taxon>
        <taxon>Tracheophyta</taxon>
        <taxon>Spermatophyta</taxon>
        <taxon>Magnoliopsida</taxon>
        <taxon>eudicotyledons</taxon>
        <taxon>Gunneridae</taxon>
        <taxon>Pentapetalae</taxon>
        <taxon>rosids</taxon>
        <taxon>malvids</taxon>
        <taxon>Sapindales</taxon>
        <taxon>Meliaceae</taxon>
        <taxon>Melia</taxon>
    </lineage>
</organism>
<dbReference type="Proteomes" id="UP001164539">
    <property type="component" value="Chromosome 2"/>
</dbReference>
<dbReference type="EMBL" id="CM051395">
    <property type="protein sequence ID" value="KAJ4724803.1"/>
    <property type="molecule type" value="Genomic_DNA"/>
</dbReference>
<sequence>MMKVHETRSHAQSHASGDEEKGKTRKQKADNKTQEAEQAQKKAKPENENDNGRGHPNGKPSTDVAKEFDEFCKAVEGQLSVEQMRETLEANGQDSSGPDVAVVTKCLDMLFYGPLERCPVCNGKLEFDGKRYSCKGMYSEWSTCTFRTKDPPRKQGPINLPDSVLNSPISDLLKKYQDPGRRPHRDLGAHDKPFTGMMISLMGRLSRTHQYWRNNIEKHGGKVANSVIGATCLVASPAERERGGSSKLVEAMERGIRVVREAWLIDSIEKQEAQPLEAYDLVTDLAADSKGIPWDKMDPSEEALESIAAELKLYGKRGVYKDTKLQEQGGEILEKDGILYNCAFSLCDQGRGLNHYCIMQLITVPESDLNLYYKKGKVGDDPNAEERLEEWTDVDNAIKEFVRLFEEITGNEFEPWEREKKFQKKPLKFYPIDMDDGFEVRHGGLGMRQLGVAVTHSKLDPMVANFMKVLCSQEIYRYALMEMGLDAPDLPMGMLSNVHLNRCEEVLLQFIERLKLKKETGQKVEAVWTDFSNRWCTLLHSTRPFIFRDYQELADHAAAPFESVRDITLASQLIGDMSGSTLDDPLSDRYEKLGCSISALQKDSDDYKMILNYLEKTYEPVKLGDIEYGVSVDNIFAVEPDACPSLDEIKKLPNKVLLWCGTRSSNLLRHLHKGFLPAVCSLPVPGYMFGKAIVCSDAAAEAARYGLTSVDRPEGFLVLAVASLGHQVTELKNPPEDTKTLEEKKVGVKGLGRKKTDESEHLIWQEDIKVPCGRLMASEHKDSPLEYNEYAVYDPKQTSIRFLVGVKFEERGVEMEEAE</sequence>
<name>A0ACC1YMP2_MELAZ</name>
<proteinExistence type="predicted"/>
<reference evidence="1 2" key="1">
    <citation type="journal article" date="2023" name="Science">
        <title>Complex scaffold remodeling in plant triterpene biosynthesis.</title>
        <authorList>
            <person name="De La Pena R."/>
            <person name="Hodgson H."/>
            <person name="Liu J.C."/>
            <person name="Stephenson M.J."/>
            <person name="Martin A.C."/>
            <person name="Owen C."/>
            <person name="Harkess A."/>
            <person name="Leebens-Mack J."/>
            <person name="Jimenez L.E."/>
            <person name="Osbourn A."/>
            <person name="Sattely E.S."/>
        </authorList>
    </citation>
    <scope>NUCLEOTIDE SEQUENCE [LARGE SCALE GENOMIC DNA]</scope>
    <source>
        <strain evidence="2">cv. JPN11</strain>
        <tissue evidence="1">Leaf</tissue>
    </source>
</reference>
<keyword evidence="2" id="KW-1185">Reference proteome</keyword>
<accession>A0ACC1YMP2</accession>